<comment type="caution">
    <text evidence="1">The sequence shown here is derived from an EMBL/GenBank/DDBJ whole genome shotgun (WGS) entry which is preliminary data.</text>
</comment>
<dbReference type="PANTHER" id="PTHR37758">
    <property type="entry name" value="OS03G0334300 PROTEIN"/>
    <property type="match status" value="1"/>
</dbReference>
<gene>
    <name evidence="1" type="ORF">Tci_357179</name>
</gene>
<dbReference type="PANTHER" id="PTHR37758:SF1">
    <property type="entry name" value="OS03G0334300 PROTEIN"/>
    <property type="match status" value="1"/>
</dbReference>
<sequence>MVTSHALYTPQIFGFIRQPGGDNPCGCRSLEVRQTLRWQKGQGLAIKCCNGDRLIRPDSIRKVQVGEECDGIVNESEKVELMEMEAIMGKDDGREPMDYKRRACIFYKSSQVFQAIKDEHHTQQCA</sequence>
<dbReference type="GO" id="GO:0009507">
    <property type="term" value="C:chloroplast"/>
    <property type="evidence" value="ECO:0007669"/>
    <property type="project" value="TreeGrafter"/>
</dbReference>
<evidence type="ECO:0000313" key="1">
    <source>
        <dbReference type="EMBL" id="GEX85204.1"/>
    </source>
</evidence>
<reference evidence="1" key="1">
    <citation type="journal article" date="2019" name="Sci. Rep.">
        <title>Draft genome of Tanacetum cinerariifolium, the natural source of mosquito coil.</title>
        <authorList>
            <person name="Yamashiro T."/>
            <person name="Shiraishi A."/>
            <person name="Satake H."/>
            <person name="Nakayama K."/>
        </authorList>
    </citation>
    <scope>NUCLEOTIDE SEQUENCE</scope>
</reference>
<proteinExistence type="predicted"/>
<organism evidence="1">
    <name type="scientific">Tanacetum cinerariifolium</name>
    <name type="common">Dalmatian daisy</name>
    <name type="synonym">Chrysanthemum cinerariifolium</name>
    <dbReference type="NCBI Taxonomy" id="118510"/>
    <lineage>
        <taxon>Eukaryota</taxon>
        <taxon>Viridiplantae</taxon>
        <taxon>Streptophyta</taxon>
        <taxon>Embryophyta</taxon>
        <taxon>Tracheophyta</taxon>
        <taxon>Spermatophyta</taxon>
        <taxon>Magnoliopsida</taxon>
        <taxon>eudicotyledons</taxon>
        <taxon>Gunneridae</taxon>
        <taxon>Pentapetalae</taxon>
        <taxon>asterids</taxon>
        <taxon>campanulids</taxon>
        <taxon>Asterales</taxon>
        <taxon>Asteraceae</taxon>
        <taxon>Asteroideae</taxon>
        <taxon>Anthemideae</taxon>
        <taxon>Anthemidinae</taxon>
        <taxon>Tanacetum</taxon>
    </lineage>
</organism>
<protein>
    <submittedName>
        <fullName evidence="1">Uncharacterized protein</fullName>
    </submittedName>
</protein>
<dbReference type="EMBL" id="BKCJ010134393">
    <property type="protein sequence ID" value="GEX85204.1"/>
    <property type="molecule type" value="Genomic_DNA"/>
</dbReference>
<accession>A0A699HAN0</accession>
<dbReference type="AlphaFoldDB" id="A0A699HAN0"/>
<name>A0A699HAN0_TANCI</name>